<dbReference type="EC" id="2.4.2.31" evidence="6"/>
<keyword evidence="4" id="KW-0548">Nucleotidyltransferase</keyword>
<keyword evidence="6" id="KW-0520">NAD</keyword>
<evidence type="ECO:0000313" key="8">
    <source>
        <dbReference type="EMBL" id="CEM22097.1"/>
    </source>
</evidence>
<keyword evidence="3 6" id="KW-0808">Transferase</keyword>
<dbReference type="PROSITE" id="PS51996">
    <property type="entry name" value="TR_MART"/>
    <property type="match status" value="1"/>
</dbReference>
<feature type="region of interest" description="Disordered" evidence="7">
    <location>
        <begin position="301"/>
        <end position="324"/>
    </location>
</feature>
<protein>
    <recommendedName>
        <fullName evidence="6">NAD(P)(+)--arginine ADP-ribosyltransferase</fullName>
        <ecNumber evidence="6">2.4.2.31</ecNumber>
    </recommendedName>
    <alternativeName>
        <fullName evidence="6">Mono(ADP-ribosyl)transferase</fullName>
    </alternativeName>
</protein>
<evidence type="ECO:0000256" key="2">
    <source>
        <dbReference type="ARBA" id="ARBA00022676"/>
    </source>
</evidence>
<dbReference type="GO" id="GO:0106274">
    <property type="term" value="F:NAD+-protein-arginine ADP-ribosyltransferase activity"/>
    <property type="evidence" value="ECO:0007669"/>
    <property type="project" value="UniProtKB-EC"/>
</dbReference>
<accession>A0A0G4G206</accession>
<keyword evidence="9" id="KW-1185">Reference proteome</keyword>
<dbReference type="Pfam" id="PF01129">
    <property type="entry name" value="ART"/>
    <property type="match status" value="1"/>
</dbReference>
<evidence type="ECO:0000256" key="3">
    <source>
        <dbReference type="ARBA" id="ARBA00022679"/>
    </source>
</evidence>
<dbReference type="EMBL" id="CDMY01000551">
    <property type="protein sequence ID" value="CEM22097.1"/>
    <property type="molecule type" value="Genomic_DNA"/>
</dbReference>
<reference evidence="8 9" key="1">
    <citation type="submission" date="2014-11" db="EMBL/GenBank/DDBJ databases">
        <authorList>
            <person name="Zhu J."/>
            <person name="Qi W."/>
            <person name="Song R."/>
        </authorList>
    </citation>
    <scope>NUCLEOTIDE SEQUENCE [LARGE SCALE GENOMIC DNA]</scope>
</reference>
<evidence type="ECO:0000256" key="4">
    <source>
        <dbReference type="ARBA" id="ARBA00022695"/>
    </source>
</evidence>
<evidence type="ECO:0000256" key="1">
    <source>
        <dbReference type="ARBA" id="ARBA00009558"/>
    </source>
</evidence>
<dbReference type="VEuPathDB" id="CryptoDB:Vbra_21897"/>
<dbReference type="InParanoid" id="A0A0G4G206"/>
<keyword evidence="6" id="KW-0521">NADP</keyword>
<evidence type="ECO:0000256" key="5">
    <source>
        <dbReference type="ARBA" id="ARBA00047597"/>
    </source>
</evidence>
<name>A0A0G4G206_VITBC</name>
<organism evidence="8 9">
    <name type="scientific">Vitrella brassicaformis (strain CCMP3155)</name>
    <dbReference type="NCBI Taxonomy" id="1169540"/>
    <lineage>
        <taxon>Eukaryota</taxon>
        <taxon>Sar</taxon>
        <taxon>Alveolata</taxon>
        <taxon>Colpodellida</taxon>
        <taxon>Vitrellaceae</taxon>
        <taxon>Vitrella</taxon>
    </lineage>
</organism>
<comment type="similarity">
    <text evidence="1 6">Belongs to the Arg-specific ADP-ribosyltransferase family.</text>
</comment>
<dbReference type="InterPro" id="IPR000768">
    <property type="entry name" value="ART"/>
</dbReference>
<comment type="catalytic activity">
    <reaction evidence="5 6">
        <text>L-arginyl-[protein] + NAD(+) = N(omega)-(ADP-D-ribosyl)-L-arginyl-[protein] + nicotinamide + H(+)</text>
        <dbReference type="Rhea" id="RHEA:19149"/>
        <dbReference type="Rhea" id="RHEA-COMP:10532"/>
        <dbReference type="Rhea" id="RHEA-COMP:15087"/>
        <dbReference type="ChEBI" id="CHEBI:15378"/>
        <dbReference type="ChEBI" id="CHEBI:17154"/>
        <dbReference type="ChEBI" id="CHEBI:29965"/>
        <dbReference type="ChEBI" id="CHEBI:57540"/>
        <dbReference type="ChEBI" id="CHEBI:142554"/>
        <dbReference type="EC" id="2.4.2.31"/>
    </reaction>
</comment>
<evidence type="ECO:0000256" key="6">
    <source>
        <dbReference type="RuleBase" id="RU361228"/>
    </source>
</evidence>
<dbReference type="GO" id="GO:0016779">
    <property type="term" value="F:nucleotidyltransferase activity"/>
    <property type="evidence" value="ECO:0007669"/>
    <property type="project" value="UniProtKB-KW"/>
</dbReference>
<dbReference type="OrthoDB" id="2017365at2759"/>
<proteinExistence type="inferred from homology"/>
<evidence type="ECO:0000313" key="9">
    <source>
        <dbReference type="Proteomes" id="UP000041254"/>
    </source>
</evidence>
<dbReference type="SUPFAM" id="SSF56399">
    <property type="entry name" value="ADP-ribosylation"/>
    <property type="match status" value="1"/>
</dbReference>
<evidence type="ECO:0000256" key="7">
    <source>
        <dbReference type="SAM" id="MobiDB-lite"/>
    </source>
</evidence>
<gene>
    <name evidence="8" type="ORF">Vbra_21897</name>
</gene>
<dbReference type="Gene3D" id="3.90.176.10">
    <property type="entry name" value="Toxin ADP-ribosyltransferase, Chain A, domain 1"/>
    <property type="match status" value="1"/>
</dbReference>
<sequence length="344" mass="37289">MPAFDEVVEGYPHTLSDAVMLADLEKCGLRDADGPPLKGMLATARRLRRALVRFTSAFATYRTTISGRPAMATSSAPPAPSLAWHVACTPLPHPLSPAFDEHLKGSVRSDGMGQLGPLGKELKDAYKEYLSACVRLYTGESYKELNRALREDDRVQLRRYAPYILCLREAFRSDISLLTPFTKSSFRGVSHTRDQLAACTPGAVVSWTAFSSSSTRKGVAENFCKGVTFHIRCESGGGSGSGEVACYRPCKISHLSSHPNEYEVLLPCNCSLRVVKVSKDACNTNIEMEVVGFPAVSRPASEQTLADEPADAGGGGDSNGEEGRGVRGWISRLIITLTRREGKI</sequence>
<dbReference type="Proteomes" id="UP000041254">
    <property type="component" value="Unassembled WGS sequence"/>
</dbReference>
<dbReference type="AlphaFoldDB" id="A0A0G4G206"/>
<keyword evidence="2 6" id="KW-0328">Glycosyltransferase</keyword>